<evidence type="ECO:0000313" key="1">
    <source>
        <dbReference type="Ensembl" id="ENSPREP00000011647.1"/>
    </source>
</evidence>
<name>A0A3P9NQ40_POERE</name>
<dbReference type="Bgee" id="ENSPREG00000007931">
    <property type="expression patterns" value="Expressed in caudal fin"/>
</dbReference>
<evidence type="ECO:0000313" key="2">
    <source>
        <dbReference type="Proteomes" id="UP000242638"/>
    </source>
</evidence>
<protein>
    <submittedName>
        <fullName evidence="1">Uncharacterized protein</fullName>
    </submittedName>
</protein>
<dbReference type="Ensembl" id="ENSPRET00000011776.1">
    <property type="protein sequence ID" value="ENSPREP00000011647.1"/>
    <property type="gene ID" value="ENSPREG00000007931.1"/>
</dbReference>
<reference evidence="1" key="3">
    <citation type="submission" date="2025-09" db="UniProtKB">
        <authorList>
            <consortium name="Ensembl"/>
        </authorList>
    </citation>
    <scope>IDENTIFICATION</scope>
    <source>
        <strain evidence="1">Guanapo</strain>
    </source>
</reference>
<keyword evidence="2" id="KW-1185">Reference proteome</keyword>
<dbReference type="Proteomes" id="UP000242638">
    <property type="component" value="Unassembled WGS sequence"/>
</dbReference>
<reference evidence="2" key="1">
    <citation type="submission" date="2013-11" db="EMBL/GenBank/DDBJ databases">
        <title>The genomic landscape of the Guanapo guppy.</title>
        <authorList>
            <person name="Kuenstner A."/>
            <person name="Dreyer C."/>
        </authorList>
    </citation>
    <scope>NUCLEOTIDE SEQUENCE</scope>
    <source>
        <strain evidence="2">Guanapo</strain>
    </source>
</reference>
<proteinExistence type="predicted"/>
<reference evidence="1" key="2">
    <citation type="submission" date="2025-08" db="UniProtKB">
        <authorList>
            <consortium name="Ensembl"/>
        </authorList>
    </citation>
    <scope>IDENTIFICATION</scope>
    <source>
        <strain evidence="1">Guanapo</strain>
    </source>
</reference>
<accession>A0A3P9NQ40</accession>
<sequence>CSGLFLRPERNLRIYFNIFYSLQNISKFSRTLIENKGFINPPYRLYVFLPRFNVNFESFFVLKST</sequence>
<organism evidence="1 2">
    <name type="scientific">Poecilia reticulata</name>
    <name type="common">Guppy</name>
    <name type="synonym">Acanthophacelus reticulatus</name>
    <dbReference type="NCBI Taxonomy" id="8081"/>
    <lineage>
        <taxon>Eukaryota</taxon>
        <taxon>Metazoa</taxon>
        <taxon>Chordata</taxon>
        <taxon>Craniata</taxon>
        <taxon>Vertebrata</taxon>
        <taxon>Euteleostomi</taxon>
        <taxon>Actinopterygii</taxon>
        <taxon>Neopterygii</taxon>
        <taxon>Teleostei</taxon>
        <taxon>Neoteleostei</taxon>
        <taxon>Acanthomorphata</taxon>
        <taxon>Ovalentaria</taxon>
        <taxon>Atherinomorphae</taxon>
        <taxon>Cyprinodontiformes</taxon>
        <taxon>Poeciliidae</taxon>
        <taxon>Poeciliinae</taxon>
        <taxon>Poecilia</taxon>
    </lineage>
</organism>
<dbReference type="AlphaFoldDB" id="A0A3P9NQ40"/>